<reference evidence="1" key="1">
    <citation type="journal article" date="2021" name="Nat. Commun.">
        <title>Genetic determinants of endophytism in the Arabidopsis root mycobiome.</title>
        <authorList>
            <person name="Mesny F."/>
            <person name="Miyauchi S."/>
            <person name="Thiergart T."/>
            <person name="Pickel B."/>
            <person name="Atanasova L."/>
            <person name="Karlsson M."/>
            <person name="Huettel B."/>
            <person name="Barry K.W."/>
            <person name="Haridas S."/>
            <person name="Chen C."/>
            <person name="Bauer D."/>
            <person name="Andreopoulos W."/>
            <person name="Pangilinan J."/>
            <person name="LaButti K."/>
            <person name="Riley R."/>
            <person name="Lipzen A."/>
            <person name="Clum A."/>
            <person name="Drula E."/>
            <person name="Henrissat B."/>
            <person name="Kohler A."/>
            <person name="Grigoriev I.V."/>
            <person name="Martin F.M."/>
            <person name="Hacquard S."/>
        </authorList>
    </citation>
    <scope>NUCLEOTIDE SEQUENCE</scope>
    <source>
        <strain evidence="1">MPI-CAGE-AT-0147</strain>
    </source>
</reference>
<organism evidence="1 2">
    <name type="scientific">Dactylonectria macrodidyma</name>
    <dbReference type="NCBI Taxonomy" id="307937"/>
    <lineage>
        <taxon>Eukaryota</taxon>
        <taxon>Fungi</taxon>
        <taxon>Dikarya</taxon>
        <taxon>Ascomycota</taxon>
        <taxon>Pezizomycotina</taxon>
        <taxon>Sordariomycetes</taxon>
        <taxon>Hypocreomycetidae</taxon>
        <taxon>Hypocreales</taxon>
        <taxon>Nectriaceae</taxon>
        <taxon>Dactylonectria</taxon>
    </lineage>
</organism>
<keyword evidence="2" id="KW-1185">Reference proteome</keyword>
<evidence type="ECO:0000313" key="1">
    <source>
        <dbReference type="EMBL" id="KAH7161874.1"/>
    </source>
</evidence>
<evidence type="ECO:0008006" key="3">
    <source>
        <dbReference type="Google" id="ProtNLM"/>
    </source>
</evidence>
<proteinExistence type="predicted"/>
<accession>A0A9P9JCX9</accession>
<sequence length="210" mass="23493">MSGAQHLLGLDFEHDPAASLRIPASTMQCDLDTTKAWRASFWSFACVDYVISYAAKSKTQLDIADKRLWKAAGLPMTTASDDCVPEPLFQSGDGLLLCKMTETIVCRSLIWTVLKTLNYVSVFVAEQRTGWLTSAGLSCWDHIHEHLDIWYQSLPEGFQPCLTTSLQRYHTHTERSSSSRSRIPQRELSAIKVPFPEVFYSNATGAATLL</sequence>
<gene>
    <name evidence="1" type="ORF">EDB81DRAFT_353812</name>
</gene>
<name>A0A9P9JCX9_9HYPO</name>
<evidence type="ECO:0000313" key="2">
    <source>
        <dbReference type="Proteomes" id="UP000738349"/>
    </source>
</evidence>
<dbReference type="Proteomes" id="UP000738349">
    <property type="component" value="Unassembled WGS sequence"/>
</dbReference>
<dbReference type="EMBL" id="JAGMUV010000004">
    <property type="protein sequence ID" value="KAH7161874.1"/>
    <property type="molecule type" value="Genomic_DNA"/>
</dbReference>
<protein>
    <recommendedName>
        <fullName evidence="3">Transcription factor domain-containing protein</fullName>
    </recommendedName>
</protein>
<dbReference type="OrthoDB" id="5030918at2759"/>
<dbReference type="AlphaFoldDB" id="A0A9P9JCX9"/>
<comment type="caution">
    <text evidence="1">The sequence shown here is derived from an EMBL/GenBank/DDBJ whole genome shotgun (WGS) entry which is preliminary data.</text>
</comment>